<accession>A0ABR9EI32</accession>
<feature type="transmembrane region" description="Helical" evidence="1">
    <location>
        <begin position="12"/>
        <end position="34"/>
    </location>
</feature>
<keyword evidence="4" id="KW-1185">Reference proteome</keyword>
<evidence type="ECO:0000313" key="3">
    <source>
        <dbReference type="EMBL" id="MBE0369890.1"/>
    </source>
</evidence>
<dbReference type="InterPro" id="IPR050640">
    <property type="entry name" value="Bact_2-comp_sensor_kinase"/>
</dbReference>
<name>A0ABR9EI32_9GAMM</name>
<sequence length="352" mass="39471">MTLHYQYFFSQRYAFIACHIMSWLFTYLMMTFIVMQNPYASWIETVYGAIFIFSGALVTYLIRCLYKKHIQHRSNLFQFMFLCVGSCLTTLFATTILLLGVFFIAHIGISRPIPASQFGFVIETVGLSNGINMLGLAMLWSLGYLALSKIKSLSEAHSLLTVSQLQALNSQLNPHFLFNAINDIRALILAQPTQARESLAELADMLRYSLQTNQDDKVALGEELENAQHYLNLCKIGLAERLQTDIDVAAEAVTLKVPKMVLQLCLENAIKHGIAKNRAGGLVSLKVRCDEKLFIEVMNPLIENAKPSGGLGLATKNIEKRLALLYKGEGSIKRVVREQRVVTCIELPKEAI</sequence>
<evidence type="ECO:0000313" key="4">
    <source>
        <dbReference type="Proteomes" id="UP000615755"/>
    </source>
</evidence>
<feature type="transmembrane region" description="Helical" evidence="1">
    <location>
        <begin position="46"/>
        <end position="66"/>
    </location>
</feature>
<dbReference type="InterPro" id="IPR010559">
    <property type="entry name" value="Sig_transdc_His_kin_internal"/>
</dbReference>
<reference evidence="3 4" key="1">
    <citation type="submission" date="2015-03" db="EMBL/GenBank/DDBJ databases">
        <title>Genome sequence of Pseudoalteromonas aurantia.</title>
        <authorList>
            <person name="Xie B.-B."/>
            <person name="Rong J.-C."/>
            <person name="Qin Q.-L."/>
            <person name="Zhang Y.-Z."/>
        </authorList>
    </citation>
    <scope>NUCLEOTIDE SEQUENCE [LARGE SCALE GENOMIC DNA]</scope>
    <source>
        <strain evidence="3 4">208</strain>
    </source>
</reference>
<feature type="domain" description="Signal transduction histidine kinase internal region" evidence="2">
    <location>
        <begin position="164"/>
        <end position="242"/>
    </location>
</feature>
<dbReference type="GO" id="GO:0016301">
    <property type="term" value="F:kinase activity"/>
    <property type="evidence" value="ECO:0007669"/>
    <property type="project" value="UniProtKB-KW"/>
</dbReference>
<keyword evidence="3" id="KW-0808">Transferase</keyword>
<dbReference type="Pfam" id="PF06580">
    <property type="entry name" value="His_kinase"/>
    <property type="match status" value="1"/>
</dbReference>
<feature type="transmembrane region" description="Helical" evidence="1">
    <location>
        <begin position="78"/>
        <end position="109"/>
    </location>
</feature>
<dbReference type="Proteomes" id="UP000615755">
    <property type="component" value="Unassembled WGS sequence"/>
</dbReference>
<gene>
    <name evidence="3" type="ORF">PAUR_a4484</name>
</gene>
<dbReference type="PANTHER" id="PTHR34220:SF7">
    <property type="entry name" value="SENSOR HISTIDINE KINASE YPDA"/>
    <property type="match status" value="1"/>
</dbReference>
<keyword evidence="1" id="KW-0472">Membrane</keyword>
<keyword evidence="1" id="KW-0812">Transmembrane</keyword>
<evidence type="ECO:0000259" key="2">
    <source>
        <dbReference type="Pfam" id="PF06580"/>
    </source>
</evidence>
<comment type="caution">
    <text evidence="3">The sequence shown here is derived from an EMBL/GenBank/DDBJ whole genome shotgun (WGS) entry which is preliminary data.</text>
</comment>
<dbReference type="EMBL" id="AQGV01000014">
    <property type="protein sequence ID" value="MBE0369890.1"/>
    <property type="molecule type" value="Genomic_DNA"/>
</dbReference>
<feature type="transmembrane region" description="Helical" evidence="1">
    <location>
        <begin position="129"/>
        <end position="147"/>
    </location>
</feature>
<dbReference type="Gene3D" id="3.30.565.10">
    <property type="entry name" value="Histidine kinase-like ATPase, C-terminal domain"/>
    <property type="match status" value="1"/>
</dbReference>
<dbReference type="PANTHER" id="PTHR34220">
    <property type="entry name" value="SENSOR HISTIDINE KINASE YPDA"/>
    <property type="match status" value="1"/>
</dbReference>
<keyword evidence="1" id="KW-1133">Transmembrane helix</keyword>
<keyword evidence="3" id="KW-0418">Kinase</keyword>
<dbReference type="InterPro" id="IPR036890">
    <property type="entry name" value="HATPase_C_sf"/>
</dbReference>
<protein>
    <submittedName>
        <fullName evidence="3">Two-component system, LytT family, sensor kinase</fullName>
    </submittedName>
</protein>
<organism evidence="3 4">
    <name type="scientific">Pseudoalteromonas aurantia 208</name>
    <dbReference type="NCBI Taxonomy" id="1314867"/>
    <lineage>
        <taxon>Bacteria</taxon>
        <taxon>Pseudomonadati</taxon>
        <taxon>Pseudomonadota</taxon>
        <taxon>Gammaproteobacteria</taxon>
        <taxon>Alteromonadales</taxon>
        <taxon>Pseudoalteromonadaceae</taxon>
        <taxon>Pseudoalteromonas</taxon>
    </lineage>
</organism>
<proteinExistence type="predicted"/>
<evidence type="ECO:0000256" key="1">
    <source>
        <dbReference type="SAM" id="Phobius"/>
    </source>
</evidence>